<keyword evidence="3" id="KW-1185">Reference proteome</keyword>
<dbReference type="EMBL" id="JADWYR010000001">
    <property type="protein sequence ID" value="MBG9376376.1"/>
    <property type="molecule type" value="Genomic_DNA"/>
</dbReference>
<dbReference type="Proteomes" id="UP000628448">
    <property type="component" value="Unassembled WGS sequence"/>
</dbReference>
<evidence type="ECO:0000313" key="3">
    <source>
        <dbReference type="Proteomes" id="UP000628448"/>
    </source>
</evidence>
<gene>
    <name evidence="2" type="ORF">I5907_09040</name>
</gene>
<dbReference type="RefSeq" id="WP_196990389.1">
    <property type="nucleotide sequence ID" value="NZ_JADWYR010000001.1"/>
</dbReference>
<dbReference type="Gene3D" id="1.20.120.450">
    <property type="entry name" value="dinb family like domain"/>
    <property type="match status" value="1"/>
</dbReference>
<evidence type="ECO:0000259" key="1">
    <source>
        <dbReference type="Pfam" id="PF12867"/>
    </source>
</evidence>
<dbReference type="InterPro" id="IPR024775">
    <property type="entry name" value="DinB-like"/>
</dbReference>
<proteinExistence type="predicted"/>
<name>A0A931GU78_9BACT</name>
<organism evidence="2 3">
    <name type="scientific">Panacibacter microcysteis</name>
    <dbReference type="NCBI Taxonomy" id="2793269"/>
    <lineage>
        <taxon>Bacteria</taxon>
        <taxon>Pseudomonadati</taxon>
        <taxon>Bacteroidota</taxon>
        <taxon>Chitinophagia</taxon>
        <taxon>Chitinophagales</taxon>
        <taxon>Chitinophagaceae</taxon>
        <taxon>Panacibacter</taxon>
    </lineage>
</organism>
<comment type="caution">
    <text evidence="2">The sequence shown here is derived from an EMBL/GenBank/DDBJ whole genome shotgun (WGS) entry which is preliminary data.</text>
</comment>
<dbReference type="AlphaFoldDB" id="A0A931GU78"/>
<reference evidence="2" key="1">
    <citation type="submission" date="2020-11" db="EMBL/GenBank/DDBJ databases">
        <title>Bacterial whole genome sequence for Panacibacter sp. DH6.</title>
        <authorList>
            <person name="Le V."/>
            <person name="Ko S."/>
            <person name="Ahn C.-Y."/>
            <person name="Oh H.-M."/>
        </authorList>
    </citation>
    <scope>NUCLEOTIDE SEQUENCE</scope>
    <source>
        <strain evidence="2">DH6</strain>
    </source>
</reference>
<accession>A0A931GU78</accession>
<feature type="domain" description="DinB-like" evidence="1">
    <location>
        <begin position="35"/>
        <end position="162"/>
    </location>
</feature>
<dbReference type="Pfam" id="PF12867">
    <property type="entry name" value="DinB_2"/>
    <property type="match status" value="1"/>
</dbReference>
<sequence length="172" mass="19860">MKRSEIILPAYFDRYINQTDDVTVEEALLISLQELQLLPVEEWKAIGNAVYAPGKWTIKDILQHLVDTERVFSYRALSFARGEKDVRSFDENNYASMANAGRRSLEELIEEAIGVRKATMLLFSSFDKDMLSKAGVGFKGEYTVHAIGFIIAGHQRWHWNIIKERYYSLHRA</sequence>
<protein>
    <submittedName>
        <fullName evidence="2">DinB family protein</fullName>
    </submittedName>
</protein>
<dbReference type="InterPro" id="IPR034660">
    <property type="entry name" value="DinB/YfiT-like"/>
</dbReference>
<dbReference type="SUPFAM" id="SSF109854">
    <property type="entry name" value="DinB/YfiT-like putative metalloenzymes"/>
    <property type="match status" value="1"/>
</dbReference>
<evidence type="ECO:0000313" key="2">
    <source>
        <dbReference type="EMBL" id="MBG9376376.1"/>
    </source>
</evidence>